<evidence type="ECO:0000313" key="11">
    <source>
        <dbReference type="Proteomes" id="UP000782241"/>
    </source>
</evidence>
<dbReference type="Proteomes" id="UP000782241">
    <property type="component" value="Unassembled WGS sequence"/>
</dbReference>
<accession>A0A9P7KSL4</accession>
<sequence>MVTLFIETETLTYVLRTRVFGGYGGPGGVYTDKLHRAETCTVIPRIRDGPVAQCGNGARSDRGLDRAPDAKIRLSIEESEDIVKQGVRDYRCQEEDQEEDQEEAHEEDQETLFAVAALLPSALCALPTKAEGFASSTTGGGNAAAVYPKNAAELVKYLGDSTPRRIFIDRTISFLGTEGTASETGCAPWGTGAQCQLSINQHGWCDNYQPNAPKVNVKYDKAGVLGILVGSNKSLIGVGSKGVIRGKGLRIVGAKNVIIQNVHITELNPHVVWGGDAITLDDTDNVWIDHVTTSLIGRQHIVLGNKACNRVTISNSKIDGTTNWSASCNTYHYWGLYFAGAGDLVTFKNNYVYRVSGRGPKVSGNTLLHAVNNFFHDVPDHAFEIDSGSVLAEGNIFQNVKYPVNSKGYQGQLFGVPTNGAACASALGRNCELNGFGSSGTLGGTSTGFLSNFKGKTVAKAAPYANVKSVMTSAGFGMA</sequence>
<dbReference type="GO" id="GO:0000272">
    <property type="term" value="P:polysaccharide catabolic process"/>
    <property type="evidence" value="ECO:0007669"/>
    <property type="project" value="UniProtKB-KW"/>
</dbReference>
<evidence type="ECO:0000256" key="7">
    <source>
        <dbReference type="ARBA" id="ARBA00039082"/>
    </source>
</evidence>
<evidence type="ECO:0000256" key="4">
    <source>
        <dbReference type="ARBA" id="ARBA00022729"/>
    </source>
</evidence>
<dbReference type="GO" id="GO:0005576">
    <property type="term" value="C:extracellular region"/>
    <property type="evidence" value="ECO:0007669"/>
    <property type="project" value="UniProtKB-SubCell"/>
</dbReference>
<evidence type="ECO:0000256" key="1">
    <source>
        <dbReference type="ARBA" id="ARBA00004613"/>
    </source>
</evidence>
<keyword evidence="11" id="KW-1185">Reference proteome</keyword>
<dbReference type="InterPro" id="IPR012334">
    <property type="entry name" value="Pectin_lyas_fold"/>
</dbReference>
<dbReference type="EC" id="4.2.2.10" evidence="7"/>
<dbReference type="InterPro" id="IPR002022">
    <property type="entry name" value="Pec_lyase"/>
</dbReference>
<proteinExistence type="inferred from homology"/>
<dbReference type="Gene3D" id="2.160.20.10">
    <property type="entry name" value="Single-stranded right-handed beta-helix, Pectin lyase-like"/>
    <property type="match status" value="1"/>
</dbReference>
<dbReference type="PANTHER" id="PTHR31683">
    <property type="entry name" value="PECTATE LYASE 18-RELATED"/>
    <property type="match status" value="1"/>
</dbReference>
<dbReference type="AlphaFoldDB" id="A0A9P7KSL4"/>
<evidence type="ECO:0000256" key="5">
    <source>
        <dbReference type="ARBA" id="ARBA00023239"/>
    </source>
</evidence>
<dbReference type="InterPro" id="IPR045032">
    <property type="entry name" value="PEL"/>
</dbReference>
<comment type="subcellular location">
    <subcellularLocation>
        <location evidence="1 8">Secreted</location>
    </subcellularLocation>
</comment>
<dbReference type="GO" id="GO:0047490">
    <property type="term" value="F:pectin lyase activity"/>
    <property type="evidence" value="ECO:0007669"/>
    <property type="project" value="UniProtKB-EC"/>
</dbReference>
<name>A0A9P7KSL4_9HYPO</name>
<comment type="caution">
    <text evidence="10">The sequence shown here is derived from an EMBL/GenBank/DDBJ whole genome shotgun (WGS) entry which is preliminary data.</text>
</comment>
<dbReference type="FunFam" id="2.160.20.10:FF:000003">
    <property type="entry name" value="Pectin lyase F"/>
    <property type="match status" value="1"/>
</dbReference>
<reference evidence="10" key="1">
    <citation type="submission" date="2021-04" db="EMBL/GenBank/DDBJ databases">
        <title>Draft genome of Fusarium avenaceum strain F156N33, isolated from an atmospheric sample in Virginia.</title>
        <authorList>
            <person name="Yang S."/>
            <person name="Vinatzer B.A."/>
            <person name="Coleman J."/>
        </authorList>
    </citation>
    <scope>NUCLEOTIDE SEQUENCE</scope>
    <source>
        <strain evidence="10">F156N33</strain>
    </source>
</reference>
<keyword evidence="5 8" id="KW-0456">Lyase</keyword>
<dbReference type="SUPFAM" id="SSF51126">
    <property type="entry name" value="Pectin lyase-like"/>
    <property type="match status" value="1"/>
</dbReference>
<evidence type="ECO:0000256" key="6">
    <source>
        <dbReference type="ARBA" id="ARBA00036818"/>
    </source>
</evidence>
<dbReference type="EMBL" id="JAGPUO010000008">
    <property type="protein sequence ID" value="KAG5661018.1"/>
    <property type="molecule type" value="Genomic_DNA"/>
</dbReference>
<keyword evidence="4" id="KW-0732">Signal</keyword>
<dbReference type="PANTHER" id="PTHR31683:SF16">
    <property type="entry name" value="PECTIN LYASE A-RELATED"/>
    <property type="match status" value="1"/>
</dbReference>
<gene>
    <name evidence="10" type="ORF">KAF25_002661</name>
</gene>
<organism evidence="10 11">
    <name type="scientific">Fusarium avenaceum</name>
    <dbReference type="NCBI Taxonomy" id="40199"/>
    <lineage>
        <taxon>Eukaryota</taxon>
        <taxon>Fungi</taxon>
        <taxon>Dikarya</taxon>
        <taxon>Ascomycota</taxon>
        <taxon>Pezizomycotina</taxon>
        <taxon>Sordariomycetes</taxon>
        <taxon>Hypocreomycetidae</taxon>
        <taxon>Hypocreales</taxon>
        <taxon>Nectriaceae</taxon>
        <taxon>Fusarium</taxon>
        <taxon>Fusarium tricinctum species complex</taxon>
    </lineage>
</organism>
<feature type="domain" description="Pectate lyase" evidence="9">
    <location>
        <begin position="198"/>
        <end position="403"/>
    </location>
</feature>
<evidence type="ECO:0000256" key="8">
    <source>
        <dbReference type="RuleBase" id="RU361173"/>
    </source>
</evidence>
<dbReference type="GO" id="GO:0030570">
    <property type="term" value="F:pectate lyase activity"/>
    <property type="evidence" value="ECO:0007669"/>
    <property type="project" value="InterPro"/>
</dbReference>
<keyword evidence="8" id="KW-0624">Polysaccharide degradation</keyword>
<comment type="similarity">
    <text evidence="2 8">Belongs to the polysaccharide lyase 1 family.</text>
</comment>
<dbReference type="Pfam" id="PF00544">
    <property type="entry name" value="Pectate_lyase_4"/>
    <property type="match status" value="1"/>
</dbReference>
<evidence type="ECO:0000256" key="3">
    <source>
        <dbReference type="ARBA" id="ARBA00022525"/>
    </source>
</evidence>
<dbReference type="SMART" id="SM00656">
    <property type="entry name" value="Amb_all"/>
    <property type="match status" value="1"/>
</dbReference>
<keyword evidence="3 8" id="KW-0964">Secreted</keyword>
<keyword evidence="8" id="KW-0119">Carbohydrate metabolism</keyword>
<evidence type="ECO:0000259" key="9">
    <source>
        <dbReference type="SMART" id="SM00656"/>
    </source>
</evidence>
<evidence type="ECO:0000313" key="10">
    <source>
        <dbReference type="EMBL" id="KAG5661018.1"/>
    </source>
</evidence>
<evidence type="ECO:0000256" key="2">
    <source>
        <dbReference type="ARBA" id="ARBA00010980"/>
    </source>
</evidence>
<dbReference type="InterPro" id="IPR011050">
    <property type="entry name" value="Pectin_lyase_fold/virulence"/>
</dbReference>
<comment type="catalytic activity">
    <reaction evidence="6">
        <text>Eliminative cleavage of (1-&gt;4)-alpha-D-galacturonan methyl ester to give oligosaccharides with 4-deoxy-6-O-methyl-alpha-D-galact-4-enuronosyl groups at their non-reducing ends.</text>
        <dbReference type="EC" id="4.2.2.10"/>
    </reaction>
</comment>
<protein>
    <recommendedName>
        <fullName evidence="7">pectin lyase</fullName>
        <ecNumber evidence="7">4.2.2.10</ecNumber>
    </recommendedName>
</protein>